<proteinExistence type="predicted"/>
<dbReference type="SUPFAM" id="SSF53756">
    <property type="entry name" value="UDP-Glycosyltransferase/glycogen phosphorylase"/>
    <property type="match status" value="1"/>
</dbReference>
<dbReference type="PANTHER" id="PTHR12526">
    <property type="entry name" value="GLYCOSYLTRANSFERASE"/>
    <property type="match status" value="1"/>
</dbReference>
<evidence type="ECO:0000256" key="1">
    <source>
        <dbReference type="SAM" id="MobiDB-lite"/>
    </source>
</evidence>
<dbReference type="Proteomes" id="UP000334340">
    <property type="component" value="Unassembled WGS sequence"/>
</dbReference>
<dbReference type="InterPro" id="IPR001296">
    <property type="entry name" value="Glyco_trans_1"/>
</dbReference>
<evidence type="ECO:0000313" key="4">
    <source>
        <dbReference type="EMBL" id="VUZ85324.1"/>
    </source>
</evidence>
<name>A0A564ZJ53_9BACT</name>
<protein>
    <submittedName>
        <fullName evidence="4">Glycosyl transferase, group 1</fullName>
    </submittedName>
</protein>
<feature type="compositionally biased region" description="Basic and acidic residues" evidence="1">
    <location>
        <begin position="406"/>
        <end position="421"/>
    </location>
</feature>
<organism evidence="4 5">
    <name type="scientific">Candidatus Methylomirabilis lanthanidiphila</name>
    <dbReference type="NCBI Taxonomy" id="2211376"/>
    <lineage>
        <taxon>Bacteria</taxon>
        <taxon>Candidatus Methylomirabilota</taxon>
        <taxon>Candidatus Methylomirabilia</taxon>
        <taxon>Candidatus Methylomirabilales</taxon>
        <taxon>Candidatus Methylomirabilaceae</taxon>
        <taxon>Candidatus Methylomirabilis</taxon>
    </lineage>
</organism>
<dbReference type="Gene3D" id="3.40.50.2000">
    <property type="entry name" value="Glycogen Phosphorylase B"/>
    <property type="match status" value="2"/>
</dbReference>
<dbReference type="EMBL" id="CABIKM010000026">
    <property type="protein sequence ID" value="VUZ85324.1"/>
    <property type="molecule type" value="Genomic_DNA"/>
</dbReference>
<dbReference type="Pfam" id="PF00534">
    <property type="entry name" value="Glycos_transf_1"/>
    <property type="match status" value="1"/>
</dbReference>
<feature type="domain" description="Glycosyl transferase family 1" evidence="2">
    <location>
        <begin position="226"/>
        <end position="381"/>
    </location>
</feature>
<keyword evidence="5" id="KW-1185">Reference proteome</keyword>
<dbReference type="InterPro" id="IPR028098">
    <property type="entry name" value="Glyco_trans_4-like_N"/>
</dbReference>
<reference evidence="4 5" key="1">
    <citation type="submission" date="2019-07" db="EMBL/GenBank/DDBJ databases">
        <authorList>
            <person name="Cremers G."/>
        </authorList>
    </citation>
    <scope>NUCLEOTIDE SEQUENCE [LARGE SCALE GENOMIC DNA]</scope>
</reference>
<gene>
    <name evidence="4" type="ORF">MELA_01707</name>
</gene>
<accession>A0A564ZJ53</accession>
<dbReference type="Pfam" id="PF13439">
    <property type="entry name" value="Glyco_transf_4"/>
    <property type="match status" value="1"/>
</dbReference>
<feature type="domain" description="Glycosyltransferase subfamily 4-like N-terminal" evidence="3">
    <location>
        <begin position="35"/>
        <end position="206"/>
    </location>
</feature>
<sequence>MVNDVGGRPDGVIRRGAQPAEKAVIALVVASLRGGGAPRQAVILANAFAARGQIVHLVVIQPEGALRSAVAPCVRLVSLESRMLRLPLVRSNRRLQVVASIPPLVRYLRHERPDVLVAAASHVHRAAIWARCLARTETRLVLRASNHLSRSAWNTKRWPRPLLPVFARLFYPWADGFIANSEGIADDLSRVAGIPRERITVIPNPVVTPELKEQACVPLDHPWYRPGQPPVILGVGRLTTAKDFPTLLHAFARLRATRRVRLIILGEGKGRSRLTVLAEQLGIAADLELPGWMDNPYRYMARSAVFVLSSAWEGLPNALIEAMACGCPVVSTDCPGGAAEILQGGVYGPLVPVGDDAALAEAIASVLDNPPERERPQTRARYYSADLATERYLQILLGVAGISQPHEPESESARPGADEAYAHSPTLLPQRPGERAGVLRSE</sequence>
<evidence type="ECO:0000313" key="5">
    <source>
        <dbReference type="Proteomes" id="UP000334340"/>
    </source>
</evidence>
<feature type="region of interest" description="Disordered" evidence="1">
    <location>
        <begin position="404"/>
        <end position="442"/>
    </location>
</feature>
<dbReference type="GO" id="GO:0016757">
    <property type="term" value="F:glycosyltransferase activity"/>
    <property type="evidence" value="ECO:0007669"/>
    <property type="project" value="InterPro"/>
</dbReference>
<dbReference type="AlphaFoldDB" id="A0A564ZJ53"/>
<dbReference type="CDD" id="cd03811">
    <property type="entry name" value="GT4_GT28_WabH-like"/>
    <property type="match status" value="1"/>
</dbReference>
<evidence type="ECO:0000259" key="3">
    <source>
        <dbReference type="Pfam" id="PF13439"/>
    </source>
</evidence>
<keyword evidence="4" id="KW-0808">Transferase</keyword>
<evidence type="ECO:0000259" key="2">
    <source>
        <dbReference type="Pfam" id="PF00534"/>
    </source>
</evidence>